<name>A0A3N4IP68_ASCIM</name>
<feature type="region of interest" description="Disordered" evidence="1">
    <location>
        <begin position="88"/>
        <end position="134"/>
    </location>
</feature>
<organism evidence="2 3">
    <name type="scientific">Ascobolus immersus RN42</name>
    <dbReference type="NCBI Taxonomy" id="1160509"/>
    <lineage>
        <taxon>Eukaryota</taxon>
        <taxon>Fungi</taxon>
        <taxon>Dikarya</taxon>
        <taxon>Ascomycota</taxon>
        <taxon>Pezizomycotina</taxon>
        <taxon>Pezizomycetes</taxon>
        <taxon>Pezizales</taxon>
        <taxon>Ascobolaceae</taxon>
        <taxon>Ascobolus</taxon>
    </lineage>
</organism>
<feature type="compositionally biased region" description="Polar residues" evidence="1">
    <location>
        <begin position="51"/>
        <end position="62"/>
    </location>
</feature>
<evidence type="ECO:0000313" key="3">
    <source>
        <dbReference type="Proteomes" id="UP000275078"/>
    </source>
</evidence>
<evidence type="ECO:0000313" key="2">
    <source>
        <dbReference type="EMBL" id="RPA85970.1"/>
    </source>
</evidence>
<protein>
    <submittedName>
        <fullName evidence="2">Uncharacterized protein</fullName>
    </submittedName>
</protein>
<feature type="compositionally biased region" description="Polar residues" evidence="1">
    <location>
        <begin position="90"/>
        <end position="126"/>
    </location>
</feature>
<keyword evidence="3" id="KW-1185">Reference proteome</keyword>
<gene>
    <name evidence="2" type="ORF">BJ508DRAFT_322121</name>
</gene>
<proteinExistence type="predicted"/>
<dbReference type="EMBL" id="ML119651">
    <property type="protein sequence ID" value="RPA85970.1"/>
    <property type="molecule type" value="Genomic_DNA"/>
</dbReference>
<dbReference type="Proteomes" id="UP000275078">
    <property type="component" value="Unassembled WGS sequence"/>
</dbReference>
<sequence>MQSSFNQSYPGPVPDENTNQSDLIPAYCLVHGLPLFTTAAQEHPEDLSEVGQMQQAYTNGDPSSPPICTCRLLTDQVDFSVPQDVVSHEATASSPLHQANSPQQPSAIHHNSSGQPPPQIDTSNEQPVFGSHPTIPLVELTPHSRYRPPQYPPYLVDASVDPSLHASYYAEWFIEQDFATQQYWAQVQPELLAHRMPIEHSIAGAGGWLDEEKNLNERFYC</sequence>
<accession>A0A3N4IP68</accession>
<reference evidence="2 3" key="1">
    <citation type="journal article" date="2018" name="Nat. Ecol. Evol.">
        <title>Pezizomycetes genomes reveal the molecular basis of ectomycorrhizal truffle lifestyle.</title>
        <authorList>
            <person name="Murat C."/>
            <person name="Payen T."/>
            <person name="Noel B."/>
            <person name="Kuo A."/>
            <person name="Morin E."/>
            <person name="Chen J."/>
            <person name="Kohler A."/>
            <person name="Krizsan K."/>
            <person name="Balestrini R."/>
            <person name="Da Silva C."/>
            <person name="Montanini B."/>
            <person name="Hainaut M."/>
            <person name="Levati E."/>
            <person name="Barry K.W."/>
            <person name="Belfiori B."/>
            <person name="Cichocki N."/>
            <person name="Clum A."/>
            <person name="Dockter R.B."/>
            <person name="Fauchery L."/>
            <person name="Guy J."/>
            <person name="Iotti M."/>
            <person name="Le Tacon F."/>
            <person name="Lindquist E.A."/>
            <person name="Lipzen A."/>
            <person name="Malagnac F."/>
            <person name="Mello A."/>
            <person name="Molinier V."/>
            <person name="Miyauchi S."/>
            <person name="Poulain J."/>
            <person name="Riccioni C."/>
            <person name="Rubini A."/>
            <person name="Sitrit Y."/>
            <person name="Splivallo R."/>
            <person name="Traeger S."/>
            <person name="Wang M."/>
            <person name="Zifcakova L."/>
            <person name="Wipf D."/>
            <person name="Zambonelli A."/>
            <person name="Paolocci F."/>
            <person name="Nowrousian M."/>
            <person name="Ottonello S."/>
            <person name="Baldrian P."/>
            <person name="Spatafora J.W."/>
            <person name="Henrissat B."/>
            <person name="Nagy L.G."/>
            <person name="Aury J.M."/>
            <person name="Wincker P."/>
            <person name="Grigoriev I.V."/>
            <person name="Bonfante P."/>
            <person name="Martin F.M."/>
        </authorList>
    </citation>
    <scope>NUCLEOTIDE SEQUENCE [LARGE SCALE GENOMIC DNA]</scope>
    <source>
        <strain evidence="2 3">RN42</strain>
    </source>
</reference>
<feature type="region of interest" description="Disordered" evidence="1">
    <location>
        <begin position="42"/>
        <end position="62"/>
    </location>
</feature>
<evidence type="ECO:0000256" key="1">
    <source>
        <dbReference type="SAM" id="MobiDB-lite"/>
    </source>
</evidence>
<dbReference type="AlphaFoldDB" id="A0A3N4IP68"/>